<proteinExistence type="predicted"/>
<name>A0ABU6RPR1_9FABA</name>
<gene>
    <name evidence="1" type="ORF">PIB30_074227</name>
</gene>
<dbReference type="Proteomes" id="UP001341840">
    <property type="component" value="Unassembled WGS sequence"/>
</dbReference>
<dbReference type="EMBL" id="JASCZI010031126">
    <property type="protein sequence ID" value="MED6126010.1"/>
    <property type="molecule type" value="Genomic_DNA"/>
</dbReference>
<comment type="caution">
    <text evidence="1">The sequence shown here is derived from an EMBL/GenBank/DDBJ whole genome shotgun (WGS) entry which is preliminary data.</text>
</comment>
<protein>
    <submittedName>
        <fullName evidence="1">Uncharacterized protein</fullName>
    </submittedName>
</protein>
<reference evidence="1 2" key="1">
    <citation type="journal article" date="2023" name="Plants (Basel)">
        <title>Bridging the Gap: Combining Genomics and Transcriptomics Approaches to Understand Stylosanthes scabra, an Orphan Legume from the Brazilian Caatinga.</title>
        <authorList>
            <person name="Ferreira-Neto J.R.C."/>
            <person name="da Silva M.D."/>
            <person name="Binneck E."/>
            <person name="de Melo N.F."/>
            <person name="da Silva R.H."/>
            <person name="de Melo A.L.T.M."/>
            <person name="Pandolfi V."/>
            <person name="Bustamante F.O."/>
            <person name="Brasileiro-Vidal A.C."/>
            <person name="Benko-Iseppon A.M."/>
        </authorList>
    </citation>
    <scope>NUCLEOTIDE SEQUENCE [LARGE SCALE GENOMIC DNA]</scope>
    <source>
        <tissue evidence="1">Leaves</tissue>
    </source>
</reference>
<sequence length="70" mass="7993">MDHEGNLEHLLQDPPEDAGTLGWIELTETVEEVAEVEGGLICYPPKQQHQRRCDRMKLPSSIATWAHRKT</sequence>
<evidence type="ECO:0000313" key="1">
    <source>
        <dbReference type="EMBL" id="MED6126010.1"/>
    </source>
</evidence>
<organism evidence="1 2">
    <name type="scientific">Stylosanthes scabra</name>
    <dbReference type="NCBI Taxonomy" id="79078"/>
    <lineage>
        <taxon>Eukaryota</taxon>
        <taxon>Viridiplantae</taxon>
        <taxon>Streptophyta</taxon>
        <taxon>Embryophyta</taxon>
        <taxon>Tracheophyta</taxon>
        <taxon>Spermatophyta</taxon>
        <taxon>Magnoliopsida</taxon>
        <taxon>eudicotyledons</taxon>
        <taxon>Gunneridae</taxon>
        <taxon>Pentapetalae</taxon>
        <taxon>rosids</taxon>
        <taxon>fabids</taxon>
        <taxon>Fabales</taxon>
        <taxon>Fabaceae</taxon>
        <taxon>Papilionoideae</taxon>
        <taxon>50 kb inversion clade</taxon>
        <taxon>dalbergioids sensu lato</taxon>
        <taxon>Dalbergieae</taxon>
        <taxon>Pterocarpus clade</taxon>
        <taxon>Stylosanthes</taxon>
    </lineage>
</organism>
<accession>A0ABU6RPR1</accession>
<keyword evidence="2" id="KW-1185">Reference proteome</keyword>
<evidence type="ECO:0000313" key="2">
    <source>
        <dbReference type="Proteomes" id="UP001341840"/>
    </source>
</evidence>